<evidence type="ECO:0000256" key="3">
    <source>
        <dbReference type="ARBA" id="ARBA00023002"/>
    </source>
</evidence>
<keyword evidence="3 6" id="KW-0560">Oxidoreductase</keyword>
<accession>A0A0M7AE57</accession>
<dbReference type="EC" id="1.-.-.-" evidence="6"/>
<proteinExistence type="inferred from homology"/>
<dbReference type="InterPro" id="IPR050129">
    <property type="entry name" value="Zn_alcohol_dh"/>
</dbReference>
<sequence>MISNAAVYRGDKTFSLEQKHVSAPGSGEVQVKVAYCGICGTDLHIFLGHMDQRVGFKRTIGHEMSGTIEAVGEGVDGLAPGDRIVVRPLDHCGECPACRAGHDHICHNLKFIGIDTEGAFQEYWNVPAHTIHVLPADLDLSHAALIEPLAVACHDVSRARVRPGEDVLVIGGGPIGLLVALVARNAGGNVAISEISESRLAYANKLGFTTINPKTSDAAEQVNDLTGGKGADVVFEVSGSQPGVDLMTDAAAARGRIVMVAIHAKKPDVDMFRFFWRELELFGARVYRPEDYEQAMRLLAEGVVECSSFITDIQPLEDIQGAFEALTQNPSAIKSMIQITRNDT</sequence>
<dbReference type="InterPro" id="IPR013154">
    <property type="entry name" value="ADH-like_N"/>
</dbReference>
<comment type="similarity">
    <text evidence="4">Belongs to the zinc-containing alcohol dehydrogenase family.</text>
</comment>
<dbReference type="InterPro" id="IPR020843">
    <property type="entry name" value="ER"/>
</dbReference>
<dbReference type="Gene3D" id="3.90.180.10">
    <property type="entry name" value="Medium-chain alcohol dehydrogenases, catalytic domain"/>
    <property type="match status" value="1"/>
</dbReference>
<dbReference type="GeneID" id="97670892"/>
<keyword evidence="7" id="KW-1185">Reference proteome</keyword>
<dbReference type="RefSeq" id="WP_055111493.1">
    <property type="nucleotide sequence ID" value="NZ_CXWA01000006.1"/>
</dbReference>
<dbReference type="GO" id="GO:0008270">
    <property type="term" value="F:zinc ion binding"/>
    <property type="evidence" value="ECO:0007669"/>
    <property type="project" value="InterPro"/>
</dbReference>
<dbReference type="SUPFAM" id="SSF51735">
    <property type="entry name" value="NAD(P)-binding Rossmann-fold domains"/>
    <property type="match status" value="1"/>
</dbReference>
<dbReference type="InterPro" id="IPR011032">
    <property type="entry name" value="GroES-like_sf"/>
</dbReference>
<dbReference type="InterPro" id="IPR036291">
    <property type="entry name" value="NAD(P)-bd_dom_sf"/>
</dbReference>
<gene>
    <name evidence="6" type="primary">yjmD</name>
    <name evidence="6" type="ORF">LA5096_03554</name>
</gene>
<reference evidence="7" key="1">
    <citation type="submission" date="2015-07" db="EMBL/GenBank/DDBJ databases">
        <authorList>
            <person name="Rodrigo-Torres Lidia"/>
            <person name="Arahal R.David."/>
        </authorList>
    </citation>
    <scope>NUCLEOTIDE SEQUENCE [LARGE SCALE GENOMIC DNA]</scope>
    <source>
        <strain evidence="7">CECT 5096</strain>
    </source>
</reference>
<dbReference type="AlphaFoldDB" id="A0A0M7AE57"/>
<dbReference type="PROSITE" id="PS00059">
    <property type="entry name" value="ADH_ZINC"/>
    <property type="match status" value="1"/>
</dbReference>
<name>A0A0M7AE57_9HYPH</name>
<keyword evidence="1 4" id="KW-0479">Metal-binding</keyword>
<evidence type="ECO:0000259" key="5">
    <source>
        <dbReference type="SMART" id="SM00829"/>
    </source>
</evidence>
<organism evidence="6 7">
    <name type="scientific">Roseibium album</name>
    <dbReference type="NCBI Taxonomy" id="311410"/>
    <lineage>
        <taxon>Bacteria</taxon>
        <taxon>Pseudomonadati</taxon>
        <taxon>Pseudomonadota</taxon>
        <taxon>Alphaproteobacteria</taxon>
        <taxon>Hyphomicrobiales</taxon>
        <taxon>Stappiaceae</taxon>
        <taxon>Roseibium</taxon>
    </lineage>
</organism>
<evidence type="ECO:0000313" key="7">
    <source>
        <dbReference type="Proteomes" id="UP000049983"/>
    </source>
</evidence>
<evidence type="ECO:0000313" key="6">
    <source>
        <dbReference type="EMBL" id="CTQ73169.1"/>
    </source>
</evidence>
<protein>
    <submittedName>
        <fullName evidence="6">Putative zinc-type alcohol dehydrogenase-like protein YjmD</fullName>
        <ecNumber evidence="6">1.-.-.-</ecNumber>
    </submittedName>
</protein>
<dbReference type="EMBL" id="CXWC01000011">
    <property type="protein sequence ID" value="CTQ73169.1"/>
    <property type="molecule type" value="Genomic_DNA"/>
</dbReference>
<keyword evidence="2 4" id="KW-0862">Zinc</keyword>
<evidence type="ECO:0000256" key="2">
    <source>
        <dbReference type="ARBA" id="ARBA00022833"/>
    </source>
</evidence>
<dbReference type="OrthoDB" id="9809185at2"/>
<dbReference type="Pfam" id="PF08240">
    <property type="entry name" value="ADH_N"/>
    <property type="match status" value="1"/>
</dbReference>
<dbReference type="PANTHER" id="PTHR43401">
    <property type="entry name" value="L-THREONINE 3-DEHYDROGENASE"/>
    <property type="match status" value="1"/>
</dbReference>
<dbReference type="PANTHER" id="PTHR43401:SF2">
    <property type="entry name" value="L-THREONINE 3-DEHYDROGENASE"/>
    <property type="match status" value="1"/>
</dbReference>
<feature type="domain" description="Enoyl reductase (ER)" evidence="5">
    <location>
        <begin position="10"/>
        <end position="304"/>
    </location>
</feature>
<dbReference type="InterPro" id="IPR013149">
    <property type="entry name" value="ADH-like_C"/>
</dbReference>
<dbReference type="Pfam" id="PF00107">
    <property type="entry name" value="ADH_zinc_N"/>
    <property type="match status" value="1"/>
</dbReference>
<dbReference type="SUPFAM" id="SSF50129">
    <property type="entry name" value="GroES-like"/>
    <property type="match status" value="1"/>
</dbReference>
<dbReference type="STRING" id="311410.LA5095_00414"/>
<evidence type="ECO:0000256" key="4">
    <source>
        <dbReference type="RuleBase" id="RU361277"/>
    </source>
</evidence>
<dbReference type="Gene3D" id="3.40.50.720">
    <property type="entry name" value="NAD(P)-binding Rossmann-like Domain"/>
    <property type="match status" value="1"/>
</dbReference>
<evidence type="ECO:0000256" key="1">
    <source>
        <dbReference type="ARBA" id="ARBA00022723"/>
    </source>
</evidence>
<dbReference type="SMART" id="SM00829">
    <property type="entry name" value="PKS_ER"/>
    <property type="match status" value="1"/>
</dbReference>
<comment type="cofactor">
    <cofactor evidence="4">
        <name>Zn(2+)</name>
        <dbReference type="ChEBI" id="CHEBI:29105"/>
    </cofactor>
</comment>
<dbReference type="GO" id="GO:0016616">
    <property type="term" value="F:oxidoreductase activity, acting on the CH-OH group of donors, NAD or NADP as acceptor"/>
    <property type="evidence" value="ECO:0007669"/>
    <property type="project" value="UniProtKB-ARBA"/>
</dbReference>
<dbReference type="InterPro" id="IPR002328">
    <property type="entry name" value="ADH_Zn_CS"/>
</dbReference>
<dbReference type="Proteomes" id="UP000049983">
    <property type="component" value="Unassembled WGS sequence"/>
</dbReference>